<proteinExistence type="predicted"/>
<evidence type="ECO:0000313" key="3">
    <source>
        <dbReference type="Proteomes" id="UP000596063"/>
    </source>
</evidence>
<dbReference type="EMBL" id="CP066167">
    <property type="protein sequence ID" value="QQD18004.1"/>
    <property type="molecule type" value="Genomic_DNA"/>
</dbReference>
<dbReference type="Proteomes" id="UP000596063">
    <property type="component" value="Chromosome"/>
</dbReference>
<dbReference type="KEGG" id="snan:I6N98_16935"/>
<feature type="chain" id="PRO_5032463918" evidence="1">
    <location>
        <begin position="21"/>
        <end position="112"/>
    </location>
</feature>
<evidence type="ECO:0000256" key="1">
    <source>
        <dbReference type="SAM" id="SignalP"/>
    </source>
</evidence>
<keyword evidence="3" id="KW-1185">Reference proteome</keyword>
<dbReference type="RefSeq" id="WP_198569502.1">
    <property type="nucleotide sequence ID" value="NZ_CP066167.1"/>
</dbReference>
<reference evidence="2 3" key="1">
    <citation type="submission" date="2020-12" db="EMBL/GenBank/DDBJ databases">
        <authorList>
            <person name="Shan Y."/>
        </authorList>
    </citation>
    <scope>NUCLEOTIDE SEQUENCE [LARGE SCALE GENOMIC DNA]</scope>
    <source>
        <strain evidence="3">csc3.9</strain>
    </source>
</reference>
<evidence type="ECO:0000313" key="2">
    <source>
        <dbReference type="EMBL" id="QQD18004.1"/>
    </source>
</evidence>
<accession>A0A7T4R0D5</accession>
<sequence length="112" mass="12581">MKYILLTALSAMALSFSAHAADRECEYDKAPSLPDGSSASYEEMVEAQGEVQEYIKQSEFFIGCLKQKETQLGEDITEEQKAKIVSAYNHVVDEMKATSEQYNAQIKAFKQQ</sequence>
<name>A0A7T4R0D5_9GAMM</name>
<protein>
    <submittedName>
        <fullName evidence="2">Uncharacterized protein</fullName>
    </submittedName>
</protein>
<gene>
    <name evidence="2" type="ORF">I6N98_16935</name>
</gene>
<keyword evidence="1" id="KW-0732">Signal</keyword>
<dbReference type="AlphaFoldDB" id="A0A7T4R0D5"/>
<organism evidence="2 3">
    <name type="scientific">Spongiibacter nanhainus</name>
    <dbReference type="NCBI Taxonomy" id="2794344"/>
    <lineage>
        <taxon>Bacteria</taxon>
        <taxon>Pseudomonadati</taxon>
        <taxon>Pseudomonadota</taxon>
        <taxon>Gammaproteobacteria</taxon>
        <taxon>Cellvibrionales</taxon>
        <taxon>Spongiibacteraceae</taxon>
        <taxon>Spongiibacter</taxon>
    </lineage>
</organism>
<feature type="signal peptide" evidence="1">
    <location>
        <begin position="1"/>
        <end position="20"/>
    </location>
</feature>